<feature type="region of interest" description="Disordered" evidence="2">
    <location>
        <begin position="135"/>
        <end position="219"/>
    </location>
</feature>
<evidence type="ECO:0000313" key="4">
    <source>
        <dbReference type="Proteomes" id="UP000053232"/>
    </source>
</evidence>
<feature type="compositionally biased region" description="Basic and acidic residues" evidence="2">
    <location>
        <begin position="608"/>
        <end position="639"/>
    </location>
</feature>
<evidence type="ECO:0000256" key="2">
    <source>
        <dbReference type="SAM" id="MobiDB-lite"/>
    </source>
</evidence>
<proteinExistence type="predicted"/>
<feature type="region of interest" description="Disordered" evidence="2">
    <location>
        <begin position="695"/>
        <end position="736"/>
    </location>
</feature>
<evidence type="ECO:0000313" key="3">
    <source>
        <dbReference type="EMBL" id="KEJ83031.1"/>
    </source>
</evidence>
<feature type="compositionally biased region" description="Polar residues" evidence="2">
    <location>
        <begin position="556"/>
        <end position="569"/>
    </location>
</feature>
<gene>
    <name evidence="3" type="ORF">OXYTRIMIC_205</name>
</gene>
<sequence>MINEHQFQYQQNFQSQQHQQFQPFSYNNQNYQSTNDTRFSDINSQELEFKKQQTQQQSLNNRNSNLSDISVRDSFQFKDENPVNFPQQSQSFHAVQQSKNNLPVILNEISKIKILDQKPHSTKKEVNSPIVVKERKASKTPNKYQQISSSQQTNSFVKKFTGSKNKKQNLIEGKRTSSSQNDLILQNSNQVRKRGRPKKLSEKSEKVSPVPRAYQNQQQLQNKVETQLLKVEVEAPKIDLDKQIDKMIENQQTDLILNFDKQTSFKSEVQADLISENVKPNKIKLEKVLLDQDTEIEEGQIVTDETQNQSQNQESNQDNILIFETVNIQDQNTIDVKSNHVQEYNESLSNSQLNLNFLINPVKAIQVQIQSNSTVSKENSFEQIESNVQVKNSELYEVQDKISEKNFNSHLKFLQKFQEFIKALPKQKSKRYVKKAINHIKKKEKELKQTFQFIYSQKIDESEEEIKALFRQMKIIKDIALDLQERNTQYKFLKELELLCQRIELKYKNYLNNQILGINNFKALKDKFEKNQKLNPRSILLQAANNLEKQDCQIIRSNSKSKQTQNPNKKQAEGLKHTKKIVKDQISPKVDEKILSKRSKRRRELKIADIERKSTNSKQIKDQKSKQQDCKIENTEKQKSNLSDSLPAHEKQNSKKKQAVVLKKDEQIQNSYEEISEKCFNEVTNKIKAEAQILTQESSQISSKRESKRKHKQNIKQGKQSKQKESKLSMDEESQITDCKKQEGKIVNLRHIFALNYTTQSIDGNGTIIEKSELIEHYSLQFDGPNQNLLSKIIKYFKSLKNKE</sequence>
<accession>A0A073I0S4</accession>
<reference evidence="4" key="1">
    <citation type="journal article" date="2014" name="Cell">
        <title>The Architecture of a Scrambled Genome Reveals Massive Levels of Genomic Rearrangement during Development.</title>
        <authorList>
            <person name="Chen X."/>
            <person name="Bracht J.R."/>
            <person name="Goldman A.D."/>
            <person name="Dolzhenko E."/>
            <person name="Clay D.M."/>
            <person name="Swart E.C."/>
            <person name="Perlman D.H."/>
            <person name="Doak T.G."/>
            <person name="Stuart A."/>
            <person name="Amemiya C.T."/>
            <person name="Sebra R.P."/>
            <person name="Landweber L.F."/>
        </authorList>
    </citation>
    <scope>NUCLEOTIDE SEQUENCE [LARGE SCALE GENOMIC DNA]</scope>
    <source>
        <strain evidence="4">JRB310</strain>
    </source>
</reference>
<dbReference type="Proteomes" id="UP000053232">
    <property type="component" value="Unassembled WGS sequence"/>
</dbReference>
<evidence type="ECO:0000256" key="1">
    <source>
        <dbReference type="SAM" id="Coils"/>
    </source>
</evidence>
<protein>
    <submittedName>
        <fullName evidence="3">Uncharacterized protein</fullName>
    </submittedName>
</protein>
<name>A0A073I0S4_9SPIT</name>
<keyword evidence="4" id="KW-1185">Reference proteome</keyword>
<feature type="compositionally biased region" description="Polar residues" evidence="2">
    <location>
        <begin position="176"/>
        <end position="190"/>
    </location>
</feature>
<feature type="region of interest" description="Disordered" evidence="2">
    <location>
        <begin position="608"/>
        <end position="662"/>
    </location>
</feature>
<dbReference type="EMBL" id="ARYC01001138">
    <property type="protein sequence ID" value="KEJ83031.1"/>
    <property type="molecule type" value="Genomic_DNA"/>
</dbReference>
<feature type="compositionally biased region" description="Polar residues" evidence="2">
    <location>
        <begin position="139"/>
        <end position="156"/>
    </location>
</feature>
<organism evidence="3 4">
    <name type="scientific">Oxytricha trifallax</name>
    <dbReference type="NCBI Taxonomy" id="1172189"/>
    <lineage>
        <taxon>Eukaryota</taxon>
        <taxon>Sar</taxon>
        <taxon>Alveolata</taxon>
        <taxon>Ciliophora</taxon>
        <taxon>Intramacronucleata</taxon>
        <taxon>Spirotrichea</taxon>
        <taxon>Stichotrichia</taxon>
        <taxon>Sporadotrichida</taxon>
        <taxon>Oxytrichidae</taxon>
        <taxon>Oxytrichinae</taxon>
        <taxon>Oxytricha</taxon>
    </lineage>
</organism>
<comment type="caution">
    <text evidence="3">The sequence shown here is derived from an EMBL/GenBank/DDBJ whole genome shotgun (WGS) entry which is preliminary data.</text>
</comment>
<dbReference type="AlphaFoldDB" id="A0A073I0S4"/>
<keyword evidence="1" id="KW-0175">Coiled coil</keyword>
<feature type="coiled-coil region" evidence="1">
    <location>
        <begin position="459"/>
        <end position="513"/>
    </location>
</feature>
<feature type="region of interest" description="Disordered" evidence="2">
    <location>
        <begin position="556"/>
        <end position="582"/>
    </location>
</feature>